<accession>A0A917ATF3</accession>
<evidence type="ECO:0000313" key="2">
    <source>
        <dbReference type="Proteomes" id="UP000605259"/>
    </source>
</evidence>
<comment type="caution">
    <text evidence="1">The sequence shown here is derived from an EMBL/GenBank/DDBJ whole genome shotgun (WGS) entry which is preliminary data.</text>
</comment>
<reference evidence="1" key="1">
    <citation type="journal article" date="2014" name="Int. J. Syst. Evol. Microbiol.">
        <title>Complete genome sequence of Corynebacterium casei LMG S-19264T (=DSM 44701T), isolated from a smear-ripened cheese.</title>
        <authorList>
            <consortium name="US DOE Joint Genome Institute (JGI-PGF)"/>
            <person name="Walter F."/>
            <person name="Albersmeier A."/>
            <person name="Kalinowski J."/>
            <person name="Ruckert C."/>
        </authorList>
    </citation>
    <scope>NUCLEOTIDE SEQUENCE</scope>
    <source>
        <strain evidence="1">CGMCC 1.12698</strain>
    </source>
</reference>
<sequence length="157" mass="18596">MMEKYEKKKQHSIIISTNNAFNEEEGSYEIIMNTISKVVHFLDQEFSLYEYHKCRSKVSLPFYVEEKGIFTNKIIGFWPLHPSEVDKEVVSDMYIIGDKNIEGFLRDIHERKFDSITELWDYFEDNCAIMCQIYDSAHIEVHSKDIAIITKIDQLIE</sequence>
<name>A0A917ATF3_9BACI</name>
<reference evidence="1" key="2">
    <citation type="submission" date="2020-09" db="EMBL/GenBank/DDBJ databases">
        <authorList>
            <person name="Sun Q."/>
            <person name="Zhou Y."/>
        </authorList>
    </citation>
    <scope>NUCLEOTIDE SEQUENCE</scope>
    <source>
        <strain evidence="1">CGMCC 1.12698</strain>
    </source>
</reference>
<protein>
    <submittedName>
        <fullName evidence="1">Uncharacterized protein</fullName>
    </submittedName>
</protein>
<evidence type="ECO:0000313" key="1">
    <source>
        <dbReference type="EMBL" id="GGE71649.1"/>
    </source>
</evidence>
<proteinExistence type="predicted"/>
<dbReference type="AlphaFoldDB" id="A0A917ATF3"/>
<keyword evidence="2" id="KW-1185">Reference proteome</keyword>
<gene>
    <name evidence="1" type="ORF">GCM10007140_22010</name>
</gene>
<organism evidence="1 2">
    <name type="scientific">Priestia taiwanensis</name>
    <dbReference type="NCBI Taxonomy" id="1347902"/>
    <lineage>
        <taxon>Bacteria</taxon>
        <taxon>Bacillati</taxon>
        <taxon>Bacillota</taxon>
        <taxon>Bacilli</taxon>
        <taxon>Bacillales</taxon>
        <taxon>Bacillaceae</taxon>
        <taxon>Priestia</taxon>
    </lineage>
</organism>
<dbReference type="Proteomes" id="UP000605259">
    <property type="component" value="Unassembled WGS sequence"/>
</dbReference>
<dbReference type="EMBL" id="BMFK01000001">
    <property type="protein sequence ID" value="GGE71649.1"/>
    <property type="molecule type" value="Genomic_DNA"/>
</dbReference>